<evidence type="ECO:0000256" key="3">
    <source>
        <dbReference type="ARBA" id="ARBA00022741"/>
    </source>
</evidence>
<reference evidence="10 11" key="1">
    <citation type="submission" date="2013-10" db="EMBL/GenBank/DDBJ databases">
        <title>Salinisphaera japonica YTM-1 Genome Sequencing.</title>
        <authorList>
            <person name="Lai Q."/>
            <person name="Li C."/>
            <person name="Shao Z."/>
        </authorList>
    </citation>
    <scope>NUCLEOTIDE SEQUENCE [LARGE SCALE GENOMIC DNA]</scope>
    <source>
        <strain evidence="10 11">YTM-1</strain>
    </source>
</reference>
<dbReference type="GO" id="GO:0034040">
    <property type="term" value="F:ATPase-coupled lipid transmembrane transporter activity"/>
    <property type="evidence" value="ECO:0007669"/>
    <property type="project" value="TreeGrafter"/>
</dbReference>
<dbReference type="Gene3D" id="1.20.1560.10">
    <property type="entry name" value="ABC transporter type 1, transmembrane domain"/>
    <property type="match status" value="1"/>
</dbReference>
<comment type="caution">
    <text evidence="10">The sequence shown here is derived from an EMBL/GenBank/DDBJ whole genome shotgun (WGS) entry which is preliminary data.</text>
</comment>
<feature type="transmembrane region" description="Helical" evidence="7">
    <location>
        <begin position="65"/>
        <end position="85"/>
    </location>
</feature>
<dbReference type="PANTHER" id="PTHR24221">
    <property type="entry name" value="ATP-BINDING CASSETTE SUB-FAMILY B"/>
    <property type="match status" value="1"/>
</dbReference>
<accession>A0A423PS63</accession>
<dbReference type="InterPro" id="IPR017871">
    <property type="entry name" value="ABC_transporter-like_CS"/>
</dbReference>
<evidence type="ECO:0000313" key="10">
    <source>
        <dbReference type="EMBL" id="ROO28456.1"/>
    </source>
</evidence>
<dbReference type="PROSITE" id="PS50893">
    <property type="entry name" value="ABC_TRANSPORTER_2"/>
    <property type="match status" value="1"/>
</dbReference>
<dbReference type="PROSITE" id="PS50929">
    <property type="entry name" value="ABC_TM1F"/>
    <property type="match status" value="1"/>
</dbReference>
<dbReference type="SUPFAM" id="SSF90123">
    <property type="entry name" value="ABC transporter transmembrane region"/>
    <property type="match status" value="1"/>
</dbReference>
<feature type="transmembrane region" description="Helical" evidence="7">
    <location>
        <begin position="150"/>
        <end position="171"/>
    </location>
</feature>
<name>A0A423PS63_9GAMM</name>
<dbReference type="SMART" id="SM00382">
    <property type="entry name" value="AAA"/>
    <property type="match status" value="1"/>
</dbReference>
<evidence type="ECO:0000256" key="7">
    <source>
        <dbReference type="SAM" id="Phobius"/>
    </source>
</evidence>
<keyword evidence="11" id="KW-1185">Reference proteome</keyword>
<keyword evidence="4" id="KW-0067">ATP-binding</keyword>
<evidence type="ECO:0000259" key="8">
    <source>
        <dbReference type="PROSITE" id="PS50893"/>
    </source>
</evidence>
<dbReference type="InterPro" id="IPR011527">
    <property type="entry name" value="ABC1_TM_dom"/>
</dbReference>
<dbReference type="AlphaFoldDB" id="A0A423PS63"/>
<keyword evidence="6 7" id="KW-0472">Membrane</keyword>
<feature type="domain" description="ABC transporter" evidence="8">
    <location>
        <begin position="348"/>
        <end position="570"/>
    </location>
</feature>
<dbReference type="GO" id="GO:0005886">
    <property type="term" value="C:plasma membrane"/>
    <property type="evidence" value="ECO:0007669"/>
    <property type="project" value="UniProtKB-SubCell"/>
</dbReference>
<dbReference type="InterPro" id="IPR039421">
    <property type="entry name" value="Type_1_exporter"/>
</dbReference>
<keyword evidence="2 7" id="KW-0812">Transmembrane</keyword>
<dbReference type="GO" id="GO:0140359">
    <property type="term" value="F:ABC-type transporter activity"/>
    <property type="evidence" value="ECO:0007669"/>
    <property type="project" value="InterPro"/>
</dbReference>
<dbReference type="Gene3D" id="3.40.50.300">
    <property type="entry name" value="P-loop containing nucleotide triphosphate hydrolases"/>
    <property type="match status" value="1"/>
</dbReference>
<evidence type="ECO:0000256" key="6">
    <source>
        <dbReference type="ARBA" id="ARBA00023136"/>
    </source>
</evidence>
<evidence type="ECO:0000313" key="11">
    <source>
        <dbReference type="Proteomes" id="UP000285310"/>
    </source>
</evidence>
<comment type="subcellular location">
    <subcellularLocation>
        <location evidence="1">Cell membrane</location>
        <topology evidence="1">Multi-pass membrane protein</topology>
    </subcellularLocation>
</comment>
<dbReference type="PROSITE" id="PS00211">
    <property type="entry name" value="ABC_TRANSPORTER_1"/>
    <property type="match status" value="1"/>
</dbReference>
<proteinExistence type="predicted"/>
<feature type="transmembrane region" description="Helical" evidence="7">
    <location>
        <begin position="177"/>
        <end position="195"/>
    </location>
</feature>
<evidence type="ECO:0000259" key="9">
    <source>
        <dbReference type="PROSITE" id="PS50929"/>
    </source>
</evidence>
<feature type="transmembrane region" description="Helical" evidence="7">
    <location>
        <begin position="264"/>
        <end position="281"/>
    </location>
</feature>
<evidence type="ECO:0000256" key="4">
    <source>
        <dbReference type="ARBA" id="ARBA00022840"/>
    </source>
</evidence>
<dbReference type="InterPro" id="IPR036640">
    <property type="entry name" value="ABC1_TM_sf"/>
</dbReference>
<dbReference type="Pfam" id="PF00005">
    <property type="entry name" value="ABC_tran"/>
    <property type="match status" value="1"/>
</dbReference>
<sequence>MQLIKDFFYHYPRQVIIVWLALAIASIAEGLSLSTLLPLLTVATGDSASLVGASTSDFLTQALDWASITPSVGVMIVLVLIGLVVKAGLTLVAYRQVGYTVAAIATNTRLSFLRALSASRWQYFLSQRTGRLANSISTEASNSASAFQSLASLSALLSQCAVFLTVAMLINWKIACLAIAIGVGIFALLKVMVSISREAGSRQKNAFQGLMGLLTDSLSSLKPLKAMAREREMDQMLERQTRNLNSALRTSVLASETLKATQELLIGLVLVAGVAASLTLLELQLSEIMVLTIVLARLLTKLSKLQQEYQKLASKESFYWSMMSAIDEARDAREEPFGDRQPTLDRDIRLEDVCFDYDGNTVLKNVDLHVPAGQFTTLIGFSGAGKTTLIDLIIGLLRASSGRVLIDGQAIDALDIRAWRNLIGYVPQDTVLLHDTIYNNIVLGDTALTEADVHAALDKAGAADFVAGLADGVNTNVGEHGGRLSGGQRQRVVIARALVHKPRLVILDEATSALDPDTEKAVSATLGALGSDYTVLAVSHRAALTERSDRVYRIENGQARLMGADERVSA</sequence>
<protein>
    <submittedName>
        <fullName evidence="10">ABC transporter permease</fullName>
    </submittedName>
</protein>
<dbReference type="OrthoDB" id="6336411at2"/>
<dbReference type="RefSeq" id="WP_123658100.1">
    <property type="nucleotide sequence ID" value="NZ_AYKG01000021.1"/>
</dbReference>
<dbReference type="InterPro" id="IPR027417">
    <property type="entry name" value="P-loop_NTPase"/>
</dbReference>
<dbReference type="Pfam" id="PF00664">
    <property type="entry name" value="ABC_membrane"/>
    <property type="match status" value="1"/>
</dbReference>
<keyword evidence="3" id="KW-0547">Nucleotide-binding</keyword>
<keyword evidence="5 7" id="KW-1133">Transmembrane helix</keyword>
<evidence type="ECO:0000256" key="5">
    <source>
        <dbReference type="ARBA" id="ARBA00022989"/>
    </source>
</evidence>
<evidence type="ECO:0000256" key="1">
    <source>
        <dbReference type="ARBA" id="ARBA00004651"/>
    </source>
</evidence>
<dbReference type="EMBL" id="AYKG01000021">
    <property type="protein sequence ID" value="ROO28456.1"/>
    <property type="molecule type" value="Genomic_DNA"/>
</dbReference>
<dbReference type="SUPFAM" id="SSF52540">
    <property type="entry name" value="P-loop containing nucleoside triphosphate hydrolases"/>
    <property type="match status" value="1"/>
</dbReference>
<organism evidence="10 11">
    <name type="scientific">Salinisphaera japonica YTM-1</name>
    <dbReference type="NCBI Taxonomy" id="1209778"/>
    <lineage>
        <taxon>Bacteria</taxon>
        <taxon>Pseudomonadati</taxon>
        <taxon>Pseudomonadota</taxon>
        <taxon>Gammaproteobacteria</taxon>
        <taxon>Salinisphaerales</taxon>
        <taxon>Salinisphaeraceae</taxon>
        <taxon>Salinisphaera</taxon>
    </lineage>
</organism>
<dbReference type="InterPro" id="IPR003593">
    <property type="entry name" value="AAA+_ATPase"/>
</dbReference>
<dbReference type="GO" id="GO:0016887">
    <property type="term" value="F:ATP hydrolysis activity"/>
    <property type="evidence" value="ECO:0007669"/>
    <property type="project" value="InterPro"/>
</dbReference>
<dbReference type="InterPro" id="IPR003439">
    <property type="entry name" value="ABC_transporter-like_ATP-bd"/>
</dbReference>
<evidence type="ECO:0000256" key="2">
    <source>
        <dbReference type="ARBA" id="ARBA00022692"/>
    </source>
</evidence>
<feature type="domain" description="ABC transmembrane type-1" evidence="9">
    <location>
        <begin position="48"/>
        <end position="314"/>
    </location>
</feature>
<gene>
    <name evidence="10" type="ORF">SAJA_07910</name>
</gene>
<dbReference type="GO" id="GO:0005524">
    <property type="term" value="F:ATP binding"/>
    <property type="evidence" value="ECO:0007669"/>
    <property type="project" value="UniProtKB-KW"/>
</dbReference>
<dbReference type="Proteomes" id="UP000285310">
    <property type="component" value="Unassembled WGS sequence"/>
</dbReference>
<dbReference type="InParanoid" id="A0A423PS63"/>
<dbReference type="PANTHER" id="PTHR24221:SF654">
    <property type="entry name" value="ATP-BINDING CASSETTE SUB-FAMILY B MEMBER 6"/>
    <property type="match status" value="1"/>
</dbReference>